<feature type="region of interest" description="Disordered" evidence="1">
    <location>
        <begin position="1"/>
        <end position="51"/>
    </location>
</feature>
<protein>
    <submittedName>
        <fullName evidence="2">Uncharacterized protein</fullName>
    </submittedName>
</protein>
<evidence type="ECO:0000313" key="2">
    <source>
        <dbReference type="EMBL" id="KZL75920.1"/>
    </source>
</evidence>
<evidence type="ECO:0000313" key="3">
    <source>
        <dbReference type="Proteomes" id="UP000076552"/>
    </source>
</evidence>
<feature type="non-terminal residue" evidence="2">
    <location>
        <position position="166"/>
    </location>
</feature>
<keyword evidence="3" id="KW-1185">Reference proteome</keyword>
<reference evidence="2 3" key="1">
    <citation type="submission" date="2015-06" db="EMBL/GenBank/DDBJ databases">
        <title>Survival trade-offs in plant roots during colonization by closely related pathogenic and mutualistic fungi.</title>
        <authorList>
            <person name="Hacquard S."/>
            <person name="Kracher B."/>
            <person name="Hiruma K."/>
            <person name="Weinman A."/>
            <person name="Muench P."/>
            <person name="Garrido Oter R."/>
            <person name="Ver Loren van Themaat E."/>
            <person name="Dallerey J.-F."/>
            <person name="Damm U."/>
            <person name="Henrissat B."/>
            <person name="Lespinet O."/>
            <person name="Thon M."/>
            <person name="Kemen E."/>
            <person name="McHardy A.C."/>
            <person name="Schulze-Lefert P."/>
            <person name="O'Connell R.J."/>
        </authorList>
    </citation>
    <scope>NUCLEOTIDE SEQUENCE [LARGE SCALE GENOMIC DNA]</scope>
    <source>
        <strain evidence="2 3">0861</strain>
    </source>
</reference>
<comment type="caution">
    <text evidence="2">The sequence shown here is derived from an EMBL/GenBank/DDBJ whole genome shotgun (WGS) entry which is preliminary data.</text>
</comment>
<accession>A0A166WRJ4</accession>
<dbReference type="AlphaFoldDB" id="A0A166WRJ4"/>
<proteinExistence type="predicted"/>
<sequence length="166" mass="18036">MTGSDKQNQSEIAAVDDEQVGSDPVEGGESQNKPLSQTRNEETDSHEAGTCIEDVASEKELHKLGVDVDDPDLGLDNGQETPAYDAIGIHGLNGQSRSTWTAQGLSLQDKTWLTKDLNHNSHQGRAILYGYDASDSSGTCFTLRGVYEEAKALLESLFQLRTPEIQ</sequence>
<feature type="compositionally biased region" description="Polar residues" evidence="1">
    <location>
        <begin position="1"/>
        <end position="11"/>
    </location>
</feature>
<organism evidence="2 3">
    <name type="scientific">Colletotrichum tofieldiae</name>
    <dbReference type="NCBI Taxonomy" id="708197"/>
    <lineage>
        <taxon>Eukaryota</taxon>
        <taxon>Fungi</taxon>
        <taxon>Dikarya</taxon>
        <taxon>Ascomycota</taxon>
        <taxon>Pezizomycotina</taxon>
        <taxon>Sordariomycetes</taxon>
        <taxon>Hypocreomycetidae</taxon>
        <taxon>Glomerellales</taxon>
        <taxon>Glomerellaceae</taxon>
        <taxon>Colletotrichum</taxon>
        <taxon>Colletotrichum spaethianum species complex</taxon>
    </lineage>
</organism>
<feature type="compositionally biased region" description="Polar residues" evidence="1">
    <location>
        <begin position="29"/>
        <end position="38"/>
    </location>
</feature>
<dbReference type="Proteomes" id="UP000076552">
    <property type="component" value="Unassembled WGS sequence"/>
</dbReference>
<evidence type="ECO:0000256" key="1">
    <source>
        <dbReference type="SAM" id="MobiDB-lite"/>
    </source>
</evidence>
<name>A0A166WRJ4_9PEZI</name>
<dbReference type="EMBL" id="LFIV01000019">
    <property type="protein sequence ID" value="KZL75920.1"/>
    <property type="molecule type" value="Genomic_DNA"/>
</dbReference>
<gene>
    <name evidence="2" type="ORF">CT0861_05217</name>
</gene>